<dbReference type="Pfam" id="PF11737">
    <property type="entry name" value="DUF3300"/>
    <property type="match status" value="1"/>
</dbReference>
<dbReference type="PANTHER" id="PTHR40269">
    <property type="entry name" value="OUTER MEMBRANE PROTEIN-RELATED"/>
    <property type="match status" value="1"/>
</dbReference>
<keyword evidence="4" id="KW-1185">Reference proteome</keyword>
<feature type="compositionally biased region" description="Basic and acidic residues" evidence="1">
    <location>
        <begin position="295"/>
        <end position="334"/>
    </location>
</feature>
<evidence type="ECO:0000256" key="1">
    <source>
        <dbReference type="SAM" id="MobiDB-lite"/>
    </source>
</evidence>
<name>A0ABU1VRA5_9GAMM</name>
<feature type="signal peptide" evidence="2">
    <location>
        <begin position="1"/>
        <end position="22"/>
    </location>
</feature>
<evidence type="ECO:0000313" key="3">
    <source>
        <dbReference type="EMBL" id="MDR7099992.1"/>
    </source>
</evidence>
<protein>
    <recommendedName>
        <fullName evidence="5">DUF3300 domain-containing protein</fullName>
    </recommendedName>
</protein>
<accession>A0ABU1VRA5</accession>
<feature type="compositionally biased region" description="Polar residues" evidence="1">
    <location>
        <begin position="396"/>
        <end position="408"/>
    </location>
</feature>
<keyword evidence="2" id="KW-0732">Signal</keyword>
<sequence>MRNPGPYLTAFALIFAAAAARAAPPASIPLAAAQAAAAPASTTASEKVFGVEELDQMTAPIALYPDALLAQVLMASTYPGDVADAAKWSKQHKDAKGEEAVKQVENQAWDPSVQSLVAFPQVLDTLSQDAAWVQKLGDAFLAQPDDVMGSVQRLRNKAQAAGNLKTTEQQVVKTEPATGAVAAESVPQTIIIESADPEVIYVPSYSSSVYGPWAYPSYPPYYYGYYPGAALFSFGVGMVVGGALWGNCNWGGGDIDIDVNNNFNRNTNRERNTNRTTNRGEGGKWQHNAANRDGVPYRDQRSRDQFGKSREGVASRDAYRGRDTARNADRDRARQSMSKSGFEAPAASNREARDRAGQASRQMGQGQGRVSDFDRGQQQLSQQRNAQARQSSRDSFNSSQGAQRNNAFSGASNPNGSRASSNRGRSSYGASQRSGSRGGGHQMSRPSRGGGGRRR</sequence>
<reference evidence="3 4" key="1">
    <citation type="submission" date="2023-07" db="EMBL/GenBank/DDBJ databases">
        <title>Sorghum-associated microbial communities from plants grown in Nebraska, USA.</title>
        <authorList>
            <person name="Schachtman D."/>
        </authorList>
    </citation>
    <scope>NUCLEOTIDE SEQUENCE [LARGE SCALE GENOMIC DNA]</scope>
    <source>
        <strain evidence="3 4">BE187</strain>
    </source>
</reference>
<evidence type="ECO:0008006" key="5">
    <source>
        <dbReference type="Google" id="ProtNLM"/>
    </source>
</evidence>
<dbReference type="PANTHER" id="PTHR40269:SF1">
    <property type="entry name" value="OUTER MEMBRANE PROTEIN"/>
    <property type="match status" value="1"/>
</dbReference>
<evidence type="ECO:0000313" key="4">
    <source>
        <dbReference type="Proteomes" id="UP001267878"/>
    </source>
</evidence>
<gene>
    <name evidence="3" type="ORF">J2X04_002373</name>
</gene>
<proteinExistence type="predicted"/>
<feature type="chain" id="PRO_5045999788" description="DUF3300 domain-containing protein" evidence="2">
    <location>
        <begin position="23"/>
        <end position="455"/>
    </location>
</feature>
<dbReference type="Proteomes" id="UP001267878">
    <property type="component" value="Unassembled WGS sequence"/>
</dbReference>
<organism evidence="3 4">
    <name type="scientific">Agrilutibacter niabensis</name>
    <dbReference type="NCBI Taxonomy" id="380628"/>
    <lineage>
        <taxon>Bacteria</taxon>
        <taxon>Pseudomonadati</taxon>
        <taxon>Pseudomonadota</taxon>
        <taxon>Gammaproteobacteria</taxon>
        <taxon>Lysobacterales</taxon>
        <taxon>Lysobacteraceae</taxon>
        <taxon>Agrilutibacter</taxon>
    </lineage>
</organism>
<dbReference type="EMBL" id="JAVDVW010000002">
    <property type="protein sequence ID" value="MDR7099992.1"/>
    <property type="molecule type" value="Genomic_DNA"/>
</dbReference>
<feature type="region of interest" description="Disordered" evidence="1">
    <location>
        <begin position="263"/>
        <end position="455"/>
    </location>
</feature>
<comment type="caution">
    <text evidence="3">The sequence shown here is derived from an EMBL/GenBank/DDBJ whole genome shotgun (WGS) entry which is preliminary data.</text>
</comment>
<feature type="compositionally biased region" description="Low complexity" evidence="1">
    <location>
        <begin position="376"/>
        <end position="395"/>
    </location>
</feature>
<feature type="compositionally biased region" description="Low complexity" evidence="1">
    <location>
        <begin position="409"/>
        <end position="435"/>
    </location>
</feature>
<dbReference type="RefSeq" id="WP_310054514.1">
    <property type="nucleotide sequence ID" value="NZ_JAVDVW010000002.1"/>
</dbReference>
<evidence type="ECO:0000256" key="2">
    <source>
        <dbReference type="SAM" id="SignalP"/>
    </source>
</evidence>
<dbReference type="InterPro" id="IPR021728">
    <property type="entry name" value="DUF3300"/>
</dbReference>